<evidence type="ECO:0000313" key="2">
    <source>
        <dbReference type="Proteomes" id="UP001597221"/>
    </source>
</evidence>
<evidence type="ECO:0008006" key="3">
    <source>
        <dbReference type="Google" id="ProtNLM"/>
    </source>
</evidence>
<proteinExistence type="predicted"/>
<dbReference type="Gene3D" id="1.25.40.10">
    <property type="entry name" value="Tetratricopeptide repeat domain"/>
    <property type="match status" value="1"/>
</dbReference>
<accession>A0ABW4HQP0</accession>
<dbReference type="Proteomes" id="UP001597221">
    <property type="component" value="Unassembled WGS sequence"/>
</dbReference>
<keyword evidence="2" id="KW-1185">Reference proteome</keyword>
<comment type="caution">
    <text evidence="1">The sequence shown here is derived from an EMBL/GenBank/DDBJ whole genome shotgun (WGS) entry which is preliminary data.</text>
</comment>
<protein>
    <recommendedName>
        <fullName evidence="3">Tetratricopeptide repeat protein</fullName>
    </recommendedName>
</protein>
<name>A0ABW4HQP0_9BACI</name>
<dbReference type="InterPro" id="IPR011990">
    <property type="entry name" value="TPR-like_helical_dom_sf"/>
</dbReference>
<dbReference type="EMBL" id="JBHUDE010000035">
    <property type="protein sequence ID" value="MFD1607447.1"/>
    <property type="molecule type" value="Genomic_DNA"/>
</dbReference>
<sequence length="198" mass="22926">MSTFELAEKAKREKKFDLALDYYQQIINDKGISVNLLQEVANIFYLKGVNDHAVAFNLAAAHLSLHVYQESYKQGDEAIKNALENFPKDLLEKFPEPIGALLTSERDTMRHLSHALMDQELIFEKAPAYRPFAEVYYAQLLDDGSEKDILKKLKITNQDVLAFDRKHYFNHGFQILLGEIKWDQLDNPNVYQLYINPS</sequence>
<organism evidence="1 2">
    <name type="scientific">Oceanobacillus luteolus</name>
    <dbReference type="NCBI Taxonomy" id="1274358"/>
    <lineage>
        <taxon>Bacteria</taxon>
        <taxon>Bacillati</taxon>
        <taxon>Bacillota</taxon>
        <taxon>Bacilli</taxon>
        <taxon>Bacillales</taxon>
        <taxon>Bacillaceae</taxon>
        <taxon>Oceanobacillus</taxon>
    </lineage>
</organism>
<evidence type="ECO:0000313" key="1">
    <source>
        <dbReference type="EMBL" id="MFD1607447.1"/>
    </source>
</evidence>
<reference evidence="2" key="1">
    <citation type="journal article" date="2019" name="Int. J. Syst. Evol. Microbiol.">
        <title>The Global Catalogue of Microorganisms (GCM) 10K type strain sequencing project: providing services to taxonomists for standard genome sequencing and annotation.</title>
        <authorList>
            <consortium name="The Broad Institute Genomics Platform"/>
            <consortium name="The Broad Institute Genome Sequencing Center for Infectious Disease"/>
            <person name="Wu L."/>
            <person name="Ma J."/>
        </authorList>
    </citation>
    <scope>NUCLEOTIDE SEQUENCE [LARGE SCALE GENOMIC DNA]</scope>
    <source>
        <strain evidence="2">CGMCC 1.12376</strain>
    </source>
</reference>
<gene>
    <name evidence="1" type="ORF">ACFSBH_07265</name>
</gene>
<dbReference type="RefSeq" id="WP_379596818.1">
    <property type="nucleotide sequence ID" value="NZ_JBHUDE010000035.1"/>
</dbReference>